<proteinExistence type="predicted"/>
<dbReference type="RefSeq" id="WP_331373400.1">
    <property type="nucleotide sequence ID" value="NZ_CP133148.1"/>
</dbReference>
<gene>
    <name evidence="1" type="ORF">RB548_02030</name>
</gene>
<evidence type="ECO:0000313" key="1">
    <source>
        <dbReference type="EMBL" id="WVT04217.1"/>
    </source>
</evidence>
<protein>
    <submittedName>
        <fullName evidence="1">Uncharacterized protein</fullName>
    </submittedName>
</protein>
<organism evidence="1 2">
    <name type="scientific">Sinorhizobium chiapasense</name>
    <dbReference type="NCBI Taxonomy" id="501572"/>
    <lineage>
        <taxon>Bacteria</taxon>
        <taxon>Pseudomonadati</taxon>
        <taxon>Pseudomonadota</taxon>
        <taxon>Alphaproteobacteria</taxon>
        <taxon>Hyphomicrobiales</taxon>
        <taxon>Rhizobiaceae</taxon>
        <taxon>Sinorhizobium/Ensifer group</taxon>
        <taxon>Sinorhizobium</taxon>
    </lineage>
</organism>
<evidence type="ECO:0000313" key="2">
    <source>
        <dbReference type="Proteomes" id="UP001432360"/>
    </source>
</evidence>
<keyword evidence="2" id="KW-1185">Reference proteome</keyword>
<name>A0ABZ2B9N6_9HYPH</name>
<reference evidence="1" key="1">
    <citation type="submission" date="2023-08" db="EMBL/GenBank/DDBJ databases">
        <title>Complete genome sequence of Sinorhizobium chiapanecum ITTG S70 isolated from Acaciella angustissima nodules in Chiapas-Mexico.</title>
        <authorList>
            <person name="Rincon-Rosales R."/>
            <person name="Rogel M.A."/>
            <person name="Rincon-Medina C.I."/>
            <person name="Guerrero G."/>
            <person name="Manzano-Gomez L.A."/>
            <person name="Lopez-Lopez A."/>
            <person name="Rincon Molina F.A."/>
            <person name="Martinez-Romero E."/>
        </authorList>
    </citation>
    <scope>NUCLEOTIDE SEQUENCE</scope>
    <source>
        <strain evidence="1">ITTG S70</strain>
    </source>
</reference>
<accession>A0ABZ2B9N6</accession>
<dbReference type="EMBL" id="CP133148">
    <property type="protein sequence ID" value="WVT04217.1"/>
    <property type="molecule type" value="Genomic_DNA"/>
</dbReference>
<sequence length="68" mass="7240">MRPSPGQFLNACVVCTRLFTWSAIVSGLADTIVLTLVSRAALFVAVNRIPEDAADPDAITALVFAPEH</sequence>
<dbReference type="Proteomes" id="UP001432360">
    <property type="component" value="Chromosome"/>
</dbReference>